<evidence type="ECO:0000256" key="3">
    <source>
        <dbReference type="ARBA" id="ARBA00009397"/>
    </source>
</evidence>
<dbReference type="GO" id="GO:0060967">
    <property type="term" value="P:negative regulation of gene silencing by regulatory ncRNA"/>
    <property type="evidence" value="ECO:0007669"/>
    <property type="project" value="InterPro"/>
</dbReference>
<name>D2N1V4_9GEMI</name>
<dbReference type="GO" id="GO:0019028">
    <property type="term" value="C:viral capsid"/>
    <property type="evidence" value="ECO:0007669"/>
    <property type="project" value="UniProtKB-KW"/>
</dbReference>
<protein>
    <recommendedName>
        <fullName evidence="10">Protein V2</fullName>
    </recommendedName>
</protein>
<evidence type="ECO:0000256" key="10">
    <source>
        <dbReference type="RuleBase" id="RU364051"/>
    </source>
</evidence>
<keyword evidence="8 10" id="KW-1035">Host cytoplasm</keyword>
<proteinExistence type="inferred from homology"/>
<comment type="function">
    <text evidence="1 10">Through its interaction with host SGS3, acts as a suppressor of RNA-mediated gene silencing, also known as post-transcriptional gene silencing (PTGS), a mechanism of plant viral defense that limits the accumulation of viral RNAs.</text>
</comment>
<evidence type="ECO:0000256" key="5">
    <source>
        <dbReference type="ARBA" id="ARBA00022463"/>
    </source>
</evidence>
<keyword evidence="7" id="KW-1090">Inhibition of host innate immune response by virus</keyword>
<comment type="subcellular location">
    <subcellularLocation>
        <location evidence="2 10">Host cytoplasm</location>
        <location evidence="2 10">Host perinuclear region</location>
    </subcellularLocation>
</comment>
<evidence type="ECO:0000256" key="2">
    <source>
        <dbReference type="ARBA" id="ARBA00004407"/>
    </source>
</evidence>
<comment type="similarity">
    <text evidence="3 10">Belongs to the geminiviridae protein AV2/V2 family.</text>
</comment>
<accession>D2N1V4</accession>
<evidence type="ECO:0000256" key="4">
    <source>
        <dbReference type="ARBA" id="ARBA00011105"/>
    </source>
</evidence>
<organism evidence="12">
    <name type="scientific">Tomato leaf curl New Delhi virus - Bitter Gourd</name>
    <dbReference type="NCBI Taxonomy" id="337450"/>
    <lineage>
        <taxon>Viruses</taxon>
        <taxon>Monodnaviria</taxon>
        <taxon>Shotokuvirae</taxon>
        <taxon>Cressdnaviricota</taxon>
        <taxon>Repensiviricetes</taxon>
        <taxon>Geplafuvirales</taxon>
        <taxon>Geminiviridae</taxon>
        <taxon>Begomovirus</taxon>
        <taxon>Begomovirus solanumdelhiense</taxon>
        <taxon>Tomato leaf curl New Delhi virus</taxon>
    </lineage>
</organism>
<evidence type="ECO:0000256" key="8">
    <source>
        <dbReference type="ARBA" id="ARBA00023200"/>
    </source>
</evidence>
<evidence type="ECO:0000256" key="6">
    <source>
        <dbReference type="ARBA" id="ARBA00022581"/>
    </source>
</evidence>
<evidence type="ECO:0000259" key="11">
    <source>
        <dbReference type="Pfam" id="PF03716"/>
    </source>
</evidence>
<evidence type="ECO:0000256" key="9">
    <source>
        <dbReference type="ARBA" id="ARBA00023280"/>
    </source>
</evidence>
<comment type="subunit">
    <text evidence="4 10">Interacts with host SGS3.</text>
</comment>
<evidence type="ECO:0000256" key="7">
    <source>
        <dbReference type="ARBA" id="ARBA00022632"/>
    </source>
</evidence>
<dbReference type="Pfam" id="PF01524">
    <property type="entry name" value="Gemini_V2"/>
    <property type="match status" value="1"/>
</dbReference>
<dbReference type="GO" id="GO:0052170">
    <property type="term" value="P:symbiont-mediated suppression of host innate immune response"/>
    <property type="evidence" value="ECO:0007669"/>
    <property type="project" value="UniProtKB-KW"/>
</dbReference>
<dbReference type="InterPro" id="IPR002511">
    <property type="entry name" value="Gemini_V2"/>
</dbReference>
<feature type="domain" description="WCCH motif" evidence="11">
    <location>
        <begin position="106"/>
        <end position="128"/>
    </location>
</feature>
<keyword evidence="12" id="KW-0167">Capsid protein</keyword>
<dbReference type="InterPro" id="IPR005159">
    <property type="entry name" value="WCCH"/>
</dbReference>
<keyword evidence="9" id="KW-0899">Viral immunoevasion</keyword>
<sequence>MKSTLHGFFTAWGPINRLAHQVWIHKHVGVHYCTNFPESVHGLRCMLAVKYLQEIEKSYSPDTIGYDLVRDLILVLRAKNYGEATSRYHHFNARIEGTPTSQLRQPLWSSCSCPHCPRHKSKGLDQQADEQKTQNVQNV</sequence>
<keyword evidence="5 10" id="KW-0941">Suppressor of RNA silencing</keyword>
<keyword evidence="6 10" id="KW-0945">Host-virus interaction</keyword>
<evidence type="ECO:0000256" key="1">
    <source>
        <dbReference type="ARBA" id="ARBA00003603"/>
    </source>
</evidence>
<dbReference type="GO" id="GO:0044220">
    <property type="term" value="C:host cell perinuclear region of cytoplasm"/>
    <property type="evidence" value="ECO:0007669"/>
    <property type="project" value="UniProtKB-SubCell"/>
</dbReference>
<evidence type="ECO:0000313" key="12">
    <source>
        <dbReference type="EMBL" id="CAO00516.1"/>
    </source>
</evidence>
<gene>
    <name evidence="12" type="primary">v2</name>
</gene>
<keyword evidence="12" id="KW-0946">Virion</keyword>
<reference evidence="12" key="1">
    <citation type="submission" date="2007-06" db="EMBL/GenBank/DDBJ databases">
        <title>Diversity of Begomovirus in Punjab Pakistan.</title>
        <authorList>
            <person name="Tahir M."/>
            <person name="Haider M.S."/>
            <person name="Briddon R.W."/>
        </authorList>
    </citation>
    <scope>NUCLEOTIDE SEQUENCE</scope>
    <source>
        <strain evidence="12">Mn-05</strain>
    </source>
</reference>
<dbReference type="EMBL" id="AM747291">
    <property type="protein sequence ID" value="CAO00516.1"/>
    <property type="molecule type" value="Genomic_DNA"/>
</dbReference>
<dbReference type="Pfam" id="PF03716">
    <property type="entry name" value="WCCH"/>
    <property type="match status" value="1"/>
</dbReference>